<dbReference type="OrthoDB" id="43654at2759"/>
<sequence>MVSFNIPFLTTLLASAVVAAPLHQTRSAEGKRGLAYNNPDALRPFKGTAADSWSYNWGSSPGSSAAPDYVPMLWGPKLFSSWDSSSVLSSGCKSILGFNEPDHGDQASMSPESAVDAFKNLLTPLAGKVELGSPGVTNGGGNMGLTWMESFLNGCAGSCAVDFLAVHWYSPANEIEGFKQHITKAIELAKSHGIEQVWITEFQGLGDDQAQINFLNEVLPWLDSNPGVARYSYFMADTLVSGNQLNAVGKAYAGA</sequence>
<proteinExistence type="predicted"/>
<dbReference type="Proteomes" id="UP000054567">
    <property type="component" value="Unassembled WGS sequence"/>
</dbReference>
<evidence type="ECO:0000256" key="1">
    <source>
        <dbReference type="SAM" id="SignalP"/>
    </source>
</evidence>
<feature type="signal peptide" evidence="1">
    <location>
        <begin position="1"/>
        <end position="27"/>
    </location>
</feature>
<dbReference type="InterPro" id="IPR053183">
    <property type="entry name" value="ASL1"/>
</dbReference>
<name>A0A0J6F7Y2_COCPO</name>
<dbReference type="Gene3D" id="3.20.20.80">
    <property type="entry name" value="Glycosidases"/>
    <property type="match status" value="1"/>
</dbReference>
<reference evidence="4" key="3">
    <citation type="journal article" date="2010" name="Genome Res.">
        <title>Population genomic sequencing of Coccidioides fungi reveals recent hybridization and transposon control.</title>
        <authorList>
            <person name="Neafsey D.E."/>
            <person name="Barker B.M."/>
            <person name="Sharpton T.J."/>
            <person name="Stajich J.E."/>
            <person name="Park D.J."/>
            <person name="Whiston E."/>
            <person name="Hung C.-Y."/>
            <person name="McMahan C."/>
            <person name="White J."/>
            <person name="Sykes S."/>
            <person name="Heiman D."/>
            <person name="Young S."/>
            <person name="Zeng Q."/>
            <person name="Abouelleil A."/>
            <person name="Aftuck L."/>
            <person name="Bessette D."/>
            <person name="Brown A."/>
            <person name="FitzGerald M."/>
            <person name="Lui A."/>
            <person name="Macdonald J.P."/>
            <person name="Priest M."/>
            <person name="Orbach M.J."/>
            <person name="Galgiani J.N."/>
            <person name="Kirkland T.N."/>
            <person name="Cole G.T."/>
            <person name="Birren B.W."/>
            <person name="Henn M.R."/>
            <person name="Taylor J.W."/>
            <person name="Rounsley S.D."/>
        </authorList>
    </citation>
    <scope>NUCLEOTIDE SEQUENCE [LARGE SCALE GENOMIC DNA]</scope>
    <source>
        <strain evidence="4">RMSCC 3488</strain>
    </source>
</reference>
<evidence type="ECO:0000313" key="3">
    <source>
        <dbReference type="EMBL" id="KMM65405.1"/>
    </source>
</evidence>
<reference evidence="3 4" key="1">
    <citation type="submission" date="2007-06" db="EMBL/GenBank/DDBJ databases">
        <title>The Genome Sequence of Coccidioides posadasii RMSCC_3488.</title>
        <authorList>
            <consortium name="Coccidioides Genome Resources Consortium"/>
            <consortium name="The Broad Institute Genome Sequencing Platform"/>
            <person name="Henn M.R."/>
            <person name="Sykes S."/>
            <person name="Young S."/>
            <person name="Jaffe D."/>
            <person name="Berlin A."/>
            <person name="Alvarez P."/>
            <person name="Butler J."/>
            <person name="Gnerre S."/>
            <person name="Grabherr M."/>
            <person name="Mauceli E."/>
            <person name="Brockman W."/>
            <person name="Kodira C."/>
            <person name="Alvarado L."/>
            <person name="Zeng Q."/>
            <person name="Crawford M."/>
            <person name="Antoine C."/>
            <person name="Devon K."/>
            <person name="Galgiani J."/>
            <person name="Orsborn K."/>
            <person name="Lewis M.L."/>
            <person name="Nusbaum C."/>
            <person name="Galagan J."/>
            <person name="Birren B."/>
        </authorList>
    </citation>
    <scope>NUCLEOTIDE SEQUENCE [LARGE SCALE GENOMIC DNA]</scope>
    <source>
        <strain evidence="3 4">RMSCC 3488</strain>
    </source>
</reference>
<dbReference type="SUPFAM" id="SSF51445">
    <property type="entry name" value="(Trans)glycosidases"/>
    <property type="match status" value="1"/>
</dbReference>
<feature type="chain" id="PRO_5005270805" description="Asl1-like glycosyl hydrolase catalytic domain-containing protein" evidence="1">
    <location>
        <begin position="28"/>
        <end position="255"/>
    </location>
</feature>
<accession>A0A0J6F7Y2</accession>
<dbReference type="InterPro" id="IPR017853">
    <property type="entry name" value="GH"/>
</dbReference>
<dbReference type="EMBL" id="DS268109">
    <property type="protein sequence ID" value="KMM65405.1"/>
    <property type="molecule type" value="Genomic_DNA"/>
</dbReference>
<gene>
    <name evidence="3" type="ORF">CPAG_01756</name>
</gene>
<keyword evidence="1" id="KW-0732">Signal</keyword>
<feature type="domain" description="Asl1-like glycosyl hydrolase catalytic" evidence="2">
    <location>
        <begin position="33"/>
        <end position="251"/>
    </location>
</feature>
<evidence type="ECO:0000259" key="2">
    <source>
        <dbReference type="Pfam" id="PF11790"/>
    </source>
</evidence>
<dbReference type="GO" id="GO:0009277">
    <property type="term" value="C:fungal-type cell wall"/>
    <property type="evidence" value="ECO:0007669"/>
    <property type="project" value="TreeGrafter"/>
</dbReference>
<dbReference type="VEuPathDB" id="FungiDB:CPAG_01756"/>
<dbReference type="Pfam" id="PF11790">
    <property type="entry name" value="Glyco_hydro_cc"/>
    <property type="match status" value="1"/>
</dbReference>
<dbReference type="InterPro" id="IPR024655">
    <property type="entry name" value="Asl1_glyco_hydro_catalytic"/>
</dbReference>
<reference evidence="4" key="2">
    <citation type="journal article" date="2009" name="Genome Res.">
        <title>Comparative genomic analyses of the human fungal pathogens Coccidioides and their relatives.</title>
        <authorList>
            <person name="Sharpton T.J."/>
            <person name="Stajich J.E."/>
            <person name="Rounsley S.D."/>
            <person name="Gardner M.J."/>
            <person name="Wortman J.R."/>
            <person name="Jordar V.S."/>
            <person name="Maiti R."/>
            <person name="Kodira C.D."/>
            <person name="Neafsey D.E."/>
            <person name="Zeng Q."/>
            <person name="Hung C.-Y."/>
            <person name="McMahan C."/>
            <person name="Muszewska A."/>
            <person name="Grynberg M."/>
            <person name="Mandel M.A."/>
            <person name="Kellner E.M."/>
            <person name="Barker B.M."/>
            <person name="Galgiani J.N."/>
            <person name="Orbach M.J."/>
            <person name="Kirkland T.N."/>
            <person name="Cole G.T."/>
            <person name="Henn M.R."/>
            <person name="Birren B.W."/>
            <person name="Taylor J.W."/>
        </authorList>
    </citation>
    <scope>NUCLEOTIDE SEQUENCE [LARGE SCALE GENOMIC DNA]</scope>
    <source>
        <strain evidence="4">RMSCC 3488</strain>
    </source>
</reference>
<dbReference type="AlphaFoldDB" id="A0A0J6F7Y2"/>
<organism evidence="3 4">
    <name type="scientific">Coccidioides posadasii RMSCC 3488</name>
    <dbReference type="NCBI Taxonomy" id="454284"/>
    <lineage>
        <taxon>Eukaryota</taxon>
        <taxon>Fungi</taxon>
        <taxon>Dikarya</taxon>
        <taxon>Ascomycota</taxon>
        <taxon>Pezizomycotina</taxon>
        <taxon>Eurotiomycetes</taxon>
        <taxon>Eurotiomycetidae</taxon>
        <taxon>Onygenales</taxon>
        <taxon>Onygenaceae</taxon>
        <taxon>Coccidioides</taxon>
    </lineage>
</organism>
<protein>
    <recommendedName>
        <fullName evidence="2">Asl1-like glycosyl hydrolase catalytic domain-containing protein</fullName>
    </recommendedName>
</protein>
<dbReference type="GO" id="GO:0071966">
    <property type="term" value="P:fungal-type cell wall polysaccharide metabolic process"/>
    <property type="evidence" value="ECO:0007669"/>
    <property type="project" value="TreeGrafter"/>
</dbReference>
<evidence type="ECO:0000313" key="4">
    <source>
        <dbReference type="Proteomes" id="UP000054567"/>
    </source>
</evidence>
<dbReference type="PANTHER" id="PTHR34154:SF10">
    <property type="entry name" value="ASL1-LIKE GLYCOSYL HYDROLASE CATALYTIC DOMAIN-CONTAINING PROTEIN"/>
    <property type="match status" value="1"/>
</dbReference>
<dbReference type="PANTHER" id="PTHR34154">
    <property type="entry name" value="ALKALI-SENSITIVE LINKAGE PROTEIN 1"/>
    <property type="match status" value="1"/>
</dbReference>